<dbReference type="PANTHER" id="PTHR42700">
    <property type="entry name" value="SULFATE ADENYLYLTRANSFERASE"/>
    <property type="match status" value="1"/>
</dbReference>
<dbReference type="GO" id="GO:0019379">
    <property type="term" value="P:sulfate assimilation, phosphoadenylyl sulfate reduction by phosphoadenylyl-sulfate reductase (thioredoxin)"/>
    <property type="evidence" value="ECO:0007669"/>
    <property type="project" value="TreeGrafter"/>
</dbReference>
<dbReference type="PANTHER" id="PTHR42700:SF1">
    <property type="entry name" value="SULFATE ADENYLYLTRANSFERASE"/>
    <property type="match status" value="1"/>
</dbReference>
<keyword evidence="6 7" id="KW-0067">ATP-binding</keyword>
<evidence type="ECO:0000313" key="10">
    <source>
        <dbReference type="EMBL" id="SED50595.1"/>
    </source>
</evidence>
<dbReference type="NCBIfam" id="NF003013">
    <property type="entry name" value="PRK03846.1"/>
    <property type="match status" value="1"/>
</dbReference>
<reference evidence="10 11" key="1">
    <citation type="submission" date="2016-10" db="EMBL/GenBank/DDBJ databases">
        <authorList>
            <person name="de Groot N.N."/>
        </authorList>
    </citation>
    <scope>NUCLEOTIDE SEQUENCE [LARGE SCALE GENOMIC DNA]</scope>
    <source>
        <strain evidence="10 11">BS3662</strain>
    </source>
</reference>
<dbReference type="GO" id="GO:0010134">
    <property type="term" value="P:sulfate assimilation via adenylyl sulfate reduction"/>
    <property type="evidence" value="ECO:0007669"/>
    <property type="project" value="TreeGrafter"/>
</dbReference>
<accession>A0A1H5B848</accession>
<evidence type="ECO:0000256" key="4">
    <source>
        <dbReference type="ARBA" id="ARBA00022679"/>
    </source>
</evidence>
<comment type="function">
    <text evidence="7">Catalyzes the synthesis of activated sulfate.</text>
</comment>
<evidence type="ECO:0000256" key="7">
    <source>
        <dbReference type="RuleBase" id="RU004347"/>
    </source>
</evidence>
<protein>
    <recommendedName>
        <fullName evidence="3 7">Adenylyl-sulfate kinase</fullName>
        <ecNumber evidence="3 7">2.7.1.25</ecNumber>
    </recommendedName>
</protein>
<evidence type="ECO:0000256" key="1">
    <source>
        <dbReference type="ARBA" id="ARBA00001823"/>
    </source>
</evidence>
<dbReference type="GO" id="GO:0005737">
    <property type="term" value="C:cytoplasm"/>
    <property type="evidence" value="ECO:0007669"/>
    <property type="project" value="TreeGrafter"/>
</dbReference>
<dbReference type="EMBL" id="FNTY01000001">
    <property type="protein sequence ID" value="SED50595.1"/>
    <property type="molecule type" value="Genomic_DNA"/>
</dbReference>
<evidence type="ECO:0000256" key="2">
    <source>
        <dbReference type="ARBA" id="ARBA00004806"/>
    </source>
</evidence>
<dbReference type="GO" id="GO:0005524">
    <property type="term" value="F:ATP binding"/>
    <property type="evidence" value="ECO:0007669"/>
    <property type="project" value="UniProtKB-KW"/>
</dbReference>
<organism evidence="10 11">
    <name type="scientific">Pseudomonas migulae</name>
    <dbReference type="NCBI Taxonomy" id="78543"/>
    <lineage>
        <taxon>Bacteria</taxon>
        <taxon>Pseudomonadati</taxon>
        <taxon>Pseudomonadota</taxon>
        <taxon>Gammaproteobacteria</taxon>
        <taxon>Pseudomonadales</taxon>
        <taxon>Pseudomonadaceae</taxon>
        <taxon>Pseudomonas</taxon>
    </lineage>
</organism>
<keyword evidence="7 10" id="KW-0418">Kinase</keyword>
<dbReference type="InterPro" id="IPR059117">
    <property type="entry name" value="APS_kinase_dom"/>
</dbReference>
<comment type="catalytic activity">
    <reaction evidence="1 7">
        <text>adenosine 5'-phosphosulfate + ATP = 3'-phosphoadenylyl sulfate + ADP + H(+)</text>
        <dbReference type="Rhea" id="RHEA:24152"/>
        <dbReference type="ChEBI" id="CHEBI:15378"/>
        <dbReference type="ChEBI" id="CHEBI:30616"/>
        <dbReference type="ChEBI" id="CHEBI:58243"/>
        <dbReference type="ChEBI" id="CHEBI:58339"/>
        <dbReference type="ChEBI" id="CHEBI:456216"/>
        <dbReference type="EC" id="2.7.1.25"/>
    </reaction>
</comment>
<dbReference type="GO" id="GO:0070814">
    <property type="term" value="P:hydrogen sulfide biosynthetic process"/>
    <property type="evidence" value="ECO:0007669"/>
    <property type="project" value="UniProtKB-UniPathway"/>
</dbReference>
<evidence type="ECO:0000256" key="3">
    <source>
        <dbReference type="ARBA" id="ARBA00012121"/>
    </source>
</evidence>
<dbReference type="AlphaFoldDB" id="A0A1H5B848"/>
<gene>
    <name evidence="10" type="ORF">SAMN04490194_0586</name>
</gene>
<keyword evidence="4 7" id="KW-0808">Transferase</keyword>
<name>A0A1H5B848_9PSED</name>
<dbReference type="EC" id="2.7.1.25" evidence="3 7"/>
<dbReference type="SUPFAM" id="SSF52540">
    <property type="entry name" value="P-loop containing nucleoside triphosphate hydrolases"/>
    <property type="match status" value="1"/>
</dbReference>
<sequence>MSRLNNLHAPTASISRAQREARNGHRGTAILLTGLPAAGKSTLAQALHAQLFERGVQSVVLDGDGLRIGLNRDLGFTDSDRQENIRRASELAALLVENGQVVILAMIAPLLELRELFAKRLGEDYREVWCNASLSVCEQRDPKGHYARARRGDLPGFTGVCAPYEPPPAAALILDTGVQSVEACLDRLLTWLGECAVLPKPSPLATGHQSFKISATDLPCP</sequence>
<dbReference type="NCBIfam" id="TIGR00455">
    <property type="entry name" value="apsK"/>
    <property type="match status" value="1"/>
</dbReference>
<dbReference type="Pfam" id="PF01583">
    <property type="entry name" value="APS_kinase"/>
    <property type="match status" value="1"/>
</dbReference>
<comment type="similarity">
    <text evidence="7">Belongs to the APS kinase family.</text>
</comment>
<evidence type="ECO:0000256" key="6">
    <source>
        <dbReference type="ARBA" id="ARBA00022840"/>
    </source>
</evidence>
<feature type="region of interest" description="Disordered" evidence="8">
    <location>
        <begin position="1"/>
        <end position="20"/>
    </location>
</feature>
<feature type="domain" description="APS kinase" evidence="9">
    <location>
        <begin position="26"/>
        <end position="174"/>
    </location>
</feature>
<keyword evidence="5 7" id="KW-0547">Nucleotide-binding</keyword>
<dbReference type="GO" id="GO:0004020">
    <property type="term" value="F:adenylylsulfate kinase activity"/>
    <property type="evidence" value="ECO:0007669"/>
    <property type="project" value="UniProtKB-EC"/>
</dbReference>
<proteinExistence type="inferred from homology"/>
<dbReference type="Gene3D" id="3.40.50.300">
    <property type="entry name" value="P-loop containing nucleotide triphosphate hydrolases"/>
    <property type="match status" value="1"/>
</dbReference>
<dbReference type="GO" id="GO:0004781">
    <property type="term" value="F:sulfate adenylyltransferase (ATP) activity"/>
    <property type="evidence" value="ECO:0007669"/>
    <property type="project" value="TreeGrafter"/>
</dbReference>
<dbReference type="InterPro" id="IPR050512">
    <property type="entry name" value="Sulf_AdTrans/APS_kinase"/>
</dbReference>
<evidence type="ECO:0000256" key="8">
    <source>
        <dbReference type="SAM" id="MobiDB-lite"/>
    </source>
</evidence>
<dbReference type="CDD" id="cd02027">
    <property type="entry name" value="APSK"/>
    <property type="match status" value="1"/>
</dbReference>
<evidence type="ECO:0000259" key="9">
    <source>
        <dbReference type="Pfam" id="PF01583"/>
    </source>
</evidence>
<dbReference type="UniPathway" id="UPA00140">
    <property type="reaction ID" value="UER00205"/>
</dbReference>
<dbReference type="InterPro" id="IPR002891">
    <property type="entry name" value="APS"/>
</dbReference>
<dbReference type="Proteomes" id="UP000198985">
    <property type="component" value="Unassembled WGS sequence"/>
</dbReference>
<evidence type="ECO:0000313" key="11">
    <source>
        <dbReference type="Proteomes" id="UP000198985"/>
    </source>
</evidence>
<dbReference type="InterPro" id="IPR027417">
    <property type="entry name" value="P-loop_NTPase"/>
</dbReference>
<evidence type="ECO:0000256" key="5">
    <source>
        <dbReference type="ARBA" id="ARBA00022741"/>
    </source>
</evidence>
<comment type="pathway">
    <text evidence="2 7">Sulfur metabolism; hydrogen sulfide biosynthesis; sulfite from sulfate: step 2/3.</text>
</comment>